<evidence type="ECO:0000256" key="1">
    <source>
        <dbReference type="ARBA" id="ARBA00000085"/>
    </source>
</evidence>
<dbReference type="InterPro" id="IPR011006">
    <property type="entry name" value="CheY-like_superfamily"/>
</dbReference>
<gene>
    <name evidence="7" type="ORF">J2T09_000061</name>
</gene>
<dbReference type="PROSITE" id="PS50110">
    <property type="entry name" value="RESPONSE_REGULATORY"/>
    <property type="match status" value="1"/>
</dbReference>
<keyword evidence="4" id="KW-1133">Transmembrane helix</keyword>
<dbReference type="Gene3D" id="3.30.450.20">
    <property type="entry name" value="PAS domain"/>
    <property type="match status" value="1"/>
</dbReference>
<evidence type="ECO:0000259" key="6">
    <source>
        <dbReference type="PROSITE" id="PS50110"/>
    </source>
</evidence>
<dbReference type="InterPro" id="IPR036097">
    <property type="entry name" value="HisK_dim/P_sf"/>
</dbReference>
<evidence type="ECO:0000313" key="7">
    <source>
        <dbReference type="EMBL" id="MDP9835320.1"/>
    </source>
</evidence>
<dbReference type="EMBL" id="JAUSRF010000001">
    <property type="protein sequence ID" value="MDP9835320.1"/>
    <property type="molecule type" value="Genomic_DNA"/>
</dbReference>
<reference evidence="7 8" key="1">
    <citation type="submission" date="2023-07" db="EMBL/GenBank/DDBJ databases">
        <title>Sorghum-associated microbial communities from plants grown in Nebraska, USA.</title>
        <authorList>
            <person name="Schachtman D."/>
        </authorList>
    </citation>
    <scope>NUCLEOTIDE SEQUENCE [LARGE SCALE GENOMIC DNA]</scope>
    <source>
        <strain evidence="7 8">DS1307</strain>
    </source>
</reference>
<dbReference type="PANTHER" id="PTHR43065:SF49">
    <property type="entry name" value="HISTIDINE KINASE"/>
    <property type="match status" value="1"/>
</dbReference>
<evidence type="ECO:0000256" key="3">
    <source>
        <dbReference type="PROSITE-ProRule" id="PRU00169"/>
    </source>
</evidence>
<dbReference type="PRINTS" id="PR00344">
    <property type="entry name" value="BCTRLSENSOR"/>
</dbReference>
<keyword evidence="3" id="KW-0597">Phosphoprotein</keyword>
<keyword evidence="4" id="KW-0472">Membrane</keyword>
<evidence type="ECO:0000313" key="8">
    <source>
        <dbReference type="Proteomes" id="UP001241472"/>
    </source>
</evidence>
<dbReference type="Pfam" id="PF02518">
    <property type="entry name" value="HATPase_c"/>
    <property type="match status" value="1"/>
</dbReference>
<proteinExistence type="predicted"/>
<feature type="transmembrane region" description="Helical" evidence="4">
    <location>
        <begin position="264"/>
        <end position="287"/>
    </location>
</feature>
<dbReference type="Pfam" id="PF00072">
    <property type="entry name" value="Response_reg"/>
    <property type="match status" value="1"/>
</dbReference>
<evidence type="ECO:0000256" key="4">
    <source>
        <dbReference type="SAM" id="Phobius"/>
    </source>
</evidence>
<dbReference type="PANTHER" id="PTHR43065">
    <property type="entry name" value="SENSOR HISTIDINE KINASE"/>
    <property type="match status" value="1"/>
</dbReference>
<dbReference type="InterPro" id="IPR036890">
    <property type="entry name" value="HATPase_C_sf"/>
</dbReference>
<sequence length="681" mass="73552">MNNARPALLLLSASLLPALVLASVIGWFFINEQQRRLDGALEERAAILAGALQRELDTQVQLLSVVADSPRLDLPVSRSSFAETARRLNDQIAEWQQIRVSNEQGEVVLAYPPLAVSSRKEIVDLESHKRLLETGKPVIGNIAIGKGGKAAFAIRVPITRKDRLRAVLSAVIRPEMVTQMLYAGGLPKDWSAWVVDRQDRLVTTTGAPEFAGKGAAEFASVQDDAVLLADGTTLRTAEAQIGETAWRVKIGLPSSQYDQPAMHAAMFVIGAGAVTIVLSGLVAVLLYRELRSRNTERESLANWQRMDALGKLTGQAAHDFNNLLMVFQSGVDGIERRRGDEERITRLLGNMRQGVIRGKTITRRLLSFARRSNQGAEHMELDAKLADMTPLLKQALNDSIVMDVRIPDDLWGIHADPIGLEIALINLLTNAREAMIDGGQVTISARNVVDGAAEDKRIKGPMVALSVTDTGKGVASADLKRIFEPFFSTKANGAPGLGLTQVIGFAEGNGGTATVASLSGHGSAMTIYLPKSAQEIVAKPDDAVVPGMPSHVLIVDDTPASLEAARVALEDSVTSIYTAQDGAEALRLIEKHPRIDAVLSDIMMPVMSGMELAERVAKVRPDLPIVLMTGYSDKLEAGVKVIWPIVMKPFERSELLKALTSARSSSPKLTNVIKLDAHSKS</sequence>
<comment type="caution">
    <text evidence="7">The sequence shown here is derived from an EMBL/GenBank/DDBJ whole genome shotgun (WGS) entry which is preliminary data.</text>
</comment>
<feature type="domain" description="Response regulatory" evidence="6">
    <location>
        <begin position="551"/>
        <end position="663"/>
    </location>
</feature>
<keyword evidence="8" id="KW-1185">Reference proteome</keyword>
<dbReference type="InterPro" id="IPR004358">
    <property type="entry name" value="Sig_transdc_His_kin-like_C"/>
</dbReference>
<evidence type="ECO:0000259" key="5">
    <source>
        <dbReference type="PROSITE" id="PS50109"/>
    </source>
</evidence>
<dbReference type="Proteomes" id="UP001241472">
    <property type="component" value="Unassembled WGS sequence"/>
</dbReference>
<dbReference type="SMART" id="SM00387">
    <property type="entry name" value="HATPase_c"/>
    <property type="match status" value="1"/>
</dbReference>
<organism evidence="7 8">
    <name type="scientific">Neorhizobium huautlense</name>
    <dbReference type="NCBI Taxonomy" id="67774"/>
    <lineage>
        <taxon>Bacteria</taxon>
        <taxon>Pseudomonadati</taxon>
        <taxon>Pseudomonadota</taxon>
        <taxon>Alphaproteobacteria</taxon>
        <taxon>Hyphomicrobiales</taxon>
        <taxon>Rhizobiaceae</taxon>
        <taxon>Rhizobium/Agrobacterium group</taxon>
        <taxon>Neorhizobium</taxon>
    </lineage>
</organism>
<dbReference type="InterPro" id="IPR003594">
    <property type="entry name" value="HATPase_dom"/>
</dbReference>
<feature type="domain" description="Histidine kinase" evidence="5">
    <location>
        <begin position="315"/>
        <end position="533"/>
    </location>
</feature>
<keyword evidence="4" id="KW-0812">Transmembrane</keyword>
<dbReference type="SMART" id="SM00448">
    <property type="entry name" value="REC"/>
    <property type="match status" value="1"/>
</dbReference>
<protein>
    <recommendedName>
        <fullName evidence="2">histidine kinase</fullName>
        <ecNumber evidence="2">2.7.13.3</ecNumber>
    </recommendedName>
</protein>
<dbReference type="SUPFAM" id="SSF47384">
    <property type="entry name" value="Homodimeric domain of signal transducing histidine kinase"/>
    <property type="match status" value="1"/>
</dbReference>
<dbReference type="SUPFAM" id="SSF55874">
    <property type="entry name" value="ATPase domain of HSP90 chaperone/DNA topoisomerase II/histidine kinase"/>
    <property type="match status" value="1"/>
</dbReference>
<accession>A0ABT9PLI2</accession>
<evidence type="ECO:0000256" key="2">
    <source>
        <dbReference type="ARBA" id="ARBA00012438"/>
    </source>
</evidence>
<feature type="modified residue" description="4-aspartylphosphate" evidence="3">
    <location>
        <position position="601"/>
    </location>
</feature>
<dbReference type="RefSeq" id="WP_306829836.1">
    <property type="nucleotide sequence ID" value="NZ_JAUSRF010000001.1"/>
</dbReference>
<dbReference type="Gene3D" id="1.10.287.130">
    <property type="match status" value="1"/>
</dbReference>
<dbReference type="InterPro" id="IPR005467">
    <property type="entry name" value="His_kinase_dom"/>
</dbReference>
<name>A0ABT9PLI2_9HYPH</name>
<dbReference type="EC" id="2.7.13.3" evidence="2"/>
<comment type="catalytic activity">
    <reaction evidence="1">
        <text>ATP + protein L-histidine = ADP + protein N-phospho-L-histidine.</text>
        <dbReference type="EC" id="2.7.13.3"/>
    </reaction>
</comment>
<dbReference type="Gene3D" id="3.40.50.2300">
    <property type="match status" value="1"/>
</dbReference>
<dbReference type="SUPFAM" id="SSF52172">
    <property type="entry name" value="CheY-like"/>
    <property type="match status" value="1"/>
</dbReference>
<dbReference type="Gene3D" id="3.30.565.10">
    <property type="entry name" value="Histidine kinase-like ATPase, C-terminal domain"/>
    <property type="match status" value="1"/>
</dbReference>
<dbReference type="PROSITE" id="PS50109">
    <property type="entry name" value="HIS_KIN"/>
    <property type="match status" value="1"/>
</dbReference>
<dbReference type="InterPro" id="IPR001789">
    <property type="entry name" value="Sig_transdc_resp-reg_receiver"/>
</dbReference>